<evidence type="ECO:0000256" key="4">
    <source>
        <dbReference type="ARBA" id="ARBA00022692"/>
    </source>
</evidence>
<dbReference type="RefSeq" id="XP_016476296.1">
    <property type="nucleotide sequence ID" value="XM_016620810.2"/>
</dbReference>
<evidence type="ECO:0000313" key="8">
    <source>
        <dbReference type="Proteomes" id="UP000790787"/>
    </source>
</evidence>
<evidence type="ECO:0000313" key="9">
    <source>
        <dbReference type="RefSeq" id="XP_016476296.1"/>
    </source>
</evidence>
<evidence type="ECO:0000256" key="7">
    <source>
        <dbReference type="RuleBase" id="RU363107"/>
    </source>
</evidence>
<keyword evidence="8" id="KW-1185">Reference proteome</keyword>
<evidence type="ECO:0000256" key="6">
    <source>
        <dbReference type="ARBA" id="ARBA00023136"/>
    </source>
</evidence>
<comment type="subcellular location">
    <subcellularLocation>
        <location evidence="2 7">Membrane</location>
        <topology evidence="2 7">Multi-pass membrane protein</topology>
    </subcellularLocation>
</comment>
<organism evidence="8 9">
    <name type="scientific">Nicotiana tabacum</name>
    <name type="common">Common tobacco</name>
    <dbReference type="NCBI Taxonomy" id="4097"/>
    <lineage>
        <taxon>Eukaryota</taxon>
        <taxon>Viridiplantae</taxon>
        <taxon>Streptophyta</taxon>
        <taxon>Embryophyta</taxon>
        <taxon>Tracheophyta</taxon>
        <taxon>Spermatophyta</taxon>
        <taxon>Magnoliopsida</taxon>
        <taxon>eudicotyledons</taxon>
        <taxon>Gunneridae</taxon>
        <taxon>Pentapetalae</taxon>
        <taxon>asterids</taxon>
        <taxon>lamiids</taxon>
        <taxon>Solanales</taxon>
        <taxon>Solanaceae</taxon>
        <taxon>Nicotianoideae</taxon>
        <taxon>Nicotianeae</taxon>
        <taxon>Nicotiana</taxon>
    </lineage>
</organism>
<feature type="transmembrane region" description="Helical" evidence="7">
    <location>
        <begin position="149"/>
        <end position="168"/>
    </location>
</feature>
<dbReference type="STRING" id="4097.A0A1S4AI15"/>
<dbReference type="OMA" id="WLEFIDF"/>
<dbReference type="Proteomes" id="UP000790787">
    <property type="component" value="Chromosome 2"/>
</dbReference>
<name>A0A1S4AI15_TOBAC</name>
<comment type="function">
    <text evidence="1 7">May be involved in both secretory and endocytic intracellular trafficking in the endosomal/prevacuolar compartments.</text>
</comment>
<reference evidence="8" key="1">
    <citation type="journal article" date="2014" name="Nat. Commun.">
        <title>The tobacco genome sequence and its comparison with those of tomato and potato.</title>
        <authorList>
            <person name="Sierro N."/>
            <person name="Battey J.N."/>
            <person name="Ouadi S."/>
            <person name="Bakaher N."/>
            <person name="Bovet L."/>
            <person name="Willig A."/>
            <person name="Goepfert S."/>
            <person name="Peitsch M.C."/>
            <person name="Ivanov N.V."/>
        </authorList>
    </citation>
    <scope>NUCLEOTIDE SEQUENCE [LARGE SCALE GENOMIC DNA]</scope>
</reference>
<dbReference type="GeneID" id="107797892"/>
<dbReference type="GO" id="GO:0016020">
    <property type="term" value="C:membrane"/>
    <property type="evidence" value="ECO:0007669"/>
    <property type="project" value="UniProtKB-SubCell"/>
</dbReference>
<evidence type="ECO:0000256" key="1">
    <source>
        <dbReference type="ARBA" id="ARBA00002501"/>
    </source>
</evidence>
<evidence type="ECO:0000256" key="2">
    <source>
        <dbReference type="ARBA" id="ARBA00004141"/>
    </source>
</evidence>
<feature type="transmembrane region" description="Helical" evidence="7">
    <location>
        <begin position="121"/>
        <end position="137"/>
    </location>
</feature>
<dbReference type="PaxDb" id="4097-A0A1S4AI15"/>
<proteinExistence type="inferred from homology"/>
<accession>A0A1S4AI15</accession>
<comment type="similarity">
    <text evidence="3 7">Belongs to the PRA1 family.</text>
</comment>
<feature type="transmembrane region" description="Helical" evidence="7">
    <location>
        <begin position="174"/>
        <end position="192"/>
    </location>
</feature>
<keyword evidence="7" id="KW-0813">Transport</keyword>
<dbReference type="KEGG" id="nta:107797892"/>
<protein>
    <recommendedName>
        <fullName evidence="7">PRA1 family protein</fullName>
    </recommendedName>
</protein>
<sequence length="218" mass="23349">MTSDQLLCIGQNTLVKLVTQFTNMPSATSTAATAMATATYTTIPISGGDVVNRSIHNLFTFLSRSRPWPEFLAGASAVDLPASFSDAAIRIRRNFKYFSVNYAIVISACSAASLIGSPFSLIFAGLVFAMWLILLFFREDPMVVLGHQISDLAVISGLVIVSAIAAWFTGILNTLLIGVAVGFLVTVIHGLLRNPEGLFVDEDDAVSTGLISNAERRT</sequence>
<evidence type="ECO:0000256" key="3">
    <source>
        <dbReference type="ARBA" id="ARBA00006483"/>
    </source>
</evidence>
<dbReference type="GO" id="GO:0016192">
    <property type="term" value="P:vesicle-mediated transport"/>
    <property type="evidence" value="ECO:0000318"/>
    <property type="project" value="GO_Central"/>
</dbReference>
<dbReference type="Pfam" id="PF03208">
    <property type="entry name" value="PRA1"/>
    <property type="match status" value="1"/>
</dbReference>
<dbReference type="AlphaFoldDB" id="A0A1S4AI15"/>
<reference evidence="9" key="2">
    <citation type="submission" date="2025-08" db="UniProtKB">
        <authorList>
            <consortium name="RefSeq"/>
        </authorList>
    </citation>
    <scope>IDENTIFICATION</scope>
    <source>
        <tissue evidence="9">Leaf</tissue>
    </source>
</reference>
<dbReference type="PANTHER" id="PTHR19317:SF53">
    <property type="entry name" value="PRA1 FAMILY PROTEIN G1"/>
    <property type="match status" value="1"/>
</dbReference>
<gene>
    <name evidence="9" type="primary">LOC107797892</name>
</gene>
<dbReference type="GO" id="GO:0005794">
    <property type="term" value="C:Golgi apparatus"/>
    <property type="evidence" value="ECO:0000318"/>
    <property type="project" value="GO_Central"/>
</dbReference>
<dbReference type="InterPro" id="IPR004895">
    <property type="entry name" value="Prenylated_rab_accept_PRA1"/>
</dbReference>
<dbReference type="GO" id="GO:0005783">
    <property type="term" value="C:endoplasmic reticulum"/>
    <property type="evidence" value="ECO:0000318"/>
    <property type="project" value="GO_Central"/>
</dbReference>
<dbReference type="OrthoDB" id="63113at2759"/>
<dbReference type="PANTHER" id="PTHR19317">
    <property type="entry name" value="PRENYLATED RAB ACCEPTOR 1-RELATED"/>
    <property type="match status" value="1"/>
</dbReference>
<keyword evidence="6 7" id="KW-0472">Membrane</keyword>
<keyword evidence="5 7" id="KW-1133">Transmembrane helix</keyword>
<feature type="transmembrane region" description="Helical" evidence="7">
    <location>
        <begin position="97"/>
        <end position="115"/>
    </location>
</feature>
<evidence type="ECO:0000256" key="5">
    <source>
        <dbReference type="ARBA" id="ARBA00022989"/>
    </source>
</evidence>
<dbReference type="RefSeq" id="XP_016476296.1">
    <property type="nucleotide sequence ID" value="XM_016620810.1"/>
</dbReference>
<keyword evidence="4 7" id="KW-0812">Transmembrane</keyword>